<comment type="function">
    <text evidence="8">One of two assembly initiator proteins, it binds directly to the 5'-end of the 23S rRNA, where it nucleates assembly of the 50S subunit.</text>
</comment>
<evidence type="ECO:0000256" key="3">
    <source>
        <dbReference type="ARBA" id="ARBA00022884"/>
    </source>
</evidence>
<comment type="similarity">
    <text evidence="1 8 9">Belongs to the universal ribosomal protein uL24 family.</text>
</comment>
<dbReference type="InterPro" id="IPR041988">
    <property type="entry name" value="Ribosomal_uL24_KOW"/>
</dbReference>
<comment type="subunit">
    <text evidence="8">Part of the 50S ribosomal subunit.</text>
</comment>
<keyword evidence="4 8" id="KW-0689">Ribosomal protein</keyword>
<dbReference type="InterPro" id="IPR003256">
    <property type="entry name" value="Ribosomal_uL24"/>
</dbReference>
<dbReference type="GO" id="GO:0019843">
    <property type="term" value="F:rRNA binding"/>
    <property type="evidence" value="ECO:0007669"/>
    <property type="project" value="UniProtKB-UniRule"/>
</dbReference>
<dbReference type="OrthoDB" id="9807419at2"/>
<organism evidence="11 12">
    <name type="scientific">Algoriphagus sanaruensis</name>
    <dbReference type="NCBI Taxonomy" id="1727163"/>
    <lineage>
        <taxon>Bacteria</taxon>
        <taxon>Pseudomonadati</taxon>
        <taxon>Bacteroidota</taxon>
        <taxon>Cytophagia</taxon>
        <taxon>Cytophagales</taxon>
        <taxon>Cyclobacteriaceae</taxon>
        <taxon>Algoriphagus</taxon>
    </lineage>
</organism>
<keyword evidence="2 8" id="KW-0699">rRNA-binding</keyword>
<dbReference type="PROSITE" id="PS01108">
    <property type="entry name" value="RIBOSOMAL_L24"/>
    <property type="match status" value="1"/>
</dbReference>
<dbReference type="InterPro" id="IPR008991">
    <property type="entry name" value="Translation_prot_SH3-like_sf"/>
</dbReference>
<accession>A0A142EL68</accession>
<dbReference type="Pfam" id="PF00467">
    <property type="entry name" value="KOW"/>
    <property type="match status" value="1"/>
</dbReference>
<evidence type="ECO:0000256" key="5">
    <source>
        <dbReference type="ARBA" id="ARBA00023274"/>
    </source>
</evidence>
<name>A0A142EL68_9BACT</name>
<gene>
    <name evidence="8" type="primary">rplX</name>
    <name evidence="11" type="ORF">AO498_05580</name>
</gene>
<evidence type="ECO:0000256" key="6">
    <source>
        <dbReference type="ARBA" id="ARBA00035206"/>
    </source>
</evidence>
<dbReference type="HAMAP" id="MF_01326_B">
    <property type="entry name" value="Ribosomal_uL24_B"/>
    <property type="match status" value="1"/>
</dbReference>
<dbReference type="InterPro" id="IPR014722">
    <property type="entry name" value="Rib_uL2_dom2"/>
</dbReference>
<dbReference type="NCBIfam" id="TIGR01079">
    <property type="entry name" value="rplX_bact"/>
    <property type="match status" value="1"/>
</dbReference>
<dbReference type="PATRIC" id="fig|1727163.4.peg.1159"/>
<reference evidence="11 12" key="2">
    <citation type="journal article" date="2016" name="Genome Announc.">
        <title>Complete Genome Sequence of Algoriphagus sp. Strain M8-2, Isolated from a Brackish Lake.</title>
        <authorList>
            <person name="Muraguchi Y."/>
            <person name="Kushimoto K."/>
            <person name="Ohtsubo Y."/>
            <person name="Suzuki T."/>
            <person name="Dohra H."/>
            <person name="Kimbara K."/>
            <person name="Shintani M."/>
        </authorList>
    </citation>
    <scope>NUCLEOTIDE SEQUENCE [LARGE SCALE GENOMIC DNA]</scope>
    <source>
        <strain evidence="11 12">M8-2</strain>
    </source>
</reference>
<evidence type="ECO:0000259" key="10">
    <source>
        <dbReference type="SMART" id="SM00739"/>
    </source>
</evidence>
<dbReference type="GO" id="GO:0006412">
    <property type="term" value="P:translation"/>
    <property type="evidence" value="ECO:0007669"/>
    <property type="project" value="UniProtKB-UniRule"/>
</dbReference>
<dbReference type="SMART" id="SM00739">
    <property type="entry name" value="KOW"/>
    <property type="match status" value="1"/>
</dbReference>
<evidence type="ECO:0000313" key="12">
    <source>
        <dbReference type="Proteomes" id="UP000073816"/>
    </source>
</evidence>
<feature type="domain" description="KOW" evidence="10">
    <location>
        <begin position="12"/>
        <end position="39"/>
    </location>
</feature>
<dbReference type="GO" id="GO:0005840">
    <property type="term" value="C:ribosome"/>
    <property type="evidence" value="ECO:0007669"/>
    <property type="project" value="UniProtKB-KW"/>
</dbReference>
<dbReference type="GO" id="GO:1990904">
    <property type="term" value="C:ribonucleoprotein complex"/>
    <property type="evidence" value="ECO:0007669"/>
    <property type="project" value="UniProtKB-KW"/>
</dbReference>
<evidence type="ECO:0000256" key="7">
    <source>
        <dbReference type="ARBA" id="ARBA00058688"/>
    </source>
</evidence>
<dbReference type="InterPro" id="IPR005825">
    <property type="entry name" value="Ribosomal_uL24_CS"/>
</dbReference>
<evidence type="ECO:0000256" key="4">
    <source>
        <dbReference type="ARBA" id="ARBA00022980"/>
    </source>
</evidence>
<sequence>MERKFNKQQKLHIKTGDTVKVIAGDDKGKTGKVLSVDTKNSRAIVEGINMITKHVKPTAAKPQGGIEKKEAALHISNLMLVDPKTGEATRTGRKADESGKLVRYSKKTGEVING</sequence>
<dbReference type="AlphaFoldDB" id="A0A142EL68"/>
<dbReference type="SUPFAM" id="SSF50104">
    <property type="entry name" value="Translation proteins SH3-like domain"/>
    <property type="match status" value="1"/>
</dbReference>
<dbReference type="RefSeq" id="WP_067544588.1">
    <property type="nucleotide sequence ID" value="NZ_CP012836.1"/>
</dbReference>
<evidence type="ECO:0000256" key="1">
    <source>
        <dbReference type="ARBA" id="ARBA00010618"/>
    </source>
</evidence>
<dbReference type="GO" id="GO:0003735">
    <property type="term" value="F:structural constituent of ribosome"/>
    <property type="evidence" value="ECO:0007669"/>
    <property type="project" value="InterPro"/>
</dbReference>
<dbReference type="PANTHER" id="PTHR12903">
    <property type="entry name" value="MITOCHONDRIAL RIBOSOMAL PROTEIN L24"/>
    <property type="match status" value="1"/>
</dbReference>
<dbReference type="KEGG" id="alm:AO498_05580"/>
<evidence type="ECO:0000256" key="9">
    <source>
        <dbReference type="RuleBase" id="RU003477"/>
    </source>
</evidence>
<dbReference type="EMBL" id="CP012836">
    <property type="protein sequence ID" value="AMQ55873.1"/>
    <property type="molecule type" value="Genomic_DNA"/>
</dbReference>
<comment type="function">
    <text evidence="7 8">One of the proteins that surrounds the polypeptide exit tunnel on the outside of the subunit.</text>
</comment>
<dbReference type="CDD" id="cd06089">
    <property type="entry name" value="KOW_RPL26"/>
    <property type="match status" value="1"/>
</dbReference>
<keyword evidence="12" id="KW-1185">Reference proteome</keyword>
<dbReference type="Pfam" id="PF17136">
    <property type="entry name" value="ribosomal_L24"/>
    <property type="match status" value="1"/>
</dbReference>
<keyword evidence="3 8" id="KW-0694">RNA-binding</keyword>
<dbReference type="STRING" id="1727163.AO498_05580"/>
<dbReference type="Proteomes" id="UP000073816">
    <property type="component" value="Chromosome"/>
</dbReference>
<keyword evidence="5 8" id="KW-0687">Ribonucleoprotein</keyword>
<evidence type="ECO:0000256" key="2">
    <source>
        <dbReference type="ARBA" id="ARBA00022730"/>
    </source>
</evidence>
<protein>
    <recommendedName>
        <fullName evidence="6 8">Large ribosomal subunit protein uL24</fullName>
    </recommendedName>
</protein>
<dbReference type="InterPro" id="IPR005824">
    <property type="entry name" value="KOW"/>
</dbReference>
<dbReference type="Gene3D" id="2.30.30.30">
    <property type="match status" value="1"/>
</dbReference>
<reference evidence="12" key="1">
    <citation type="submission" date="2015-09" db="EMBL/GenBank/DDBJ databases">
        <title>Complete sequence of Algoriphagus sp. M8-2.</title>
        <authorList>
            <person name="Shintani M."/>
        </authorList>
    </citation>
    <scope>NUCLEOTIDE SEQUENCE [LARGE SCALE GENOMIC DNA]</scope>
    <source>
        <strain evidence="12">M8-2</strain>
    </source>
</reference>
<dbReference type="InterPro" id="IPR057264">
    <property type="entry name" value="Ribosomal_uL24_C"/>
</dbReference>
<proteinExistence type="inferred from homology"/>
<evidence type="ECO:0000313" key="11">
    <source>
        <dbReference type="EMBL" id="AMQ55873.1"/>
    </source>
</evidence>
<evidence type="ECO:0000256" key="8">
    <source>
        <dbReference type="HAMAP-Rule" id="MF_01326"/>
    </source>
</evidence>
<dbReference type="FunFam" id="2.30.30.30:FF:000004">
    <property type="entry name" value="50S ribosomal protein L24"/>
    <property type="match status" value="1"/>
</dbReference>